<organism evidence="2 3">
    <name type="scientific">Trichoglossum hirsutum</name>
    <dbReference type="NCBI Taxonomy" id="265104"/>
    <lineage>
        <taxon>Eukaryota</taxon>
        <taxon>Fungi</taxon>
        <taxon>Dikarya</taxon>
        <taxon>Ascomycota</taxon>
        <taxon>Pezizomycotina</taxon>
        <taxon>Geoglossomycetes</taxon>
        <taxon>Geoglossales</taxon>
        <taxon>Geoglossaceae</taxon>
        <taxon>Trichoglossum</taxon>
    </lineage>
</organism>
<comment type="caution">
    <text evidence="2">The sequence shown here is derived from an EMBL/GenBank/DDBJ whole genome shotgun (WGS) entry which is preliminary data.</text>
</comment>
<sequence>MQYIHIGDEDLKNVVLDLILALQTLLVARQLFSPNGRGILLGDLSRLVSLVVSNDFDFKPVIPLLNKVVDKAPDVEIWGAVYVLVTQSTPSPRSLPYLDRTPISFNTGSLVNTSEYRKHFDGVLKNELDSSLYIDIPDFFDAFFSELTSLELVAEAVFRKCKEGENPLYKDREGGSWCDWPEDAQEEKVLQWFKEWIDIFVEFAKANVSTLNVRRRPLRQPTQHLSGSTPKRKLDIGFANGAETRENF</sequence>
<proteinExistence type="predicted"/>
<evidence type="ECO:0000256" key="1">
    <source>
        <dbReference type="SAM" id="MobiDB-lite"/>
    </source>
</evidence>
<keyword evidence="3" id="KW-1185">Reference proteome</keyword>
<dbReference type="PANTHER" id="PTHR38248:SF2">
    <property type="entry name" value="FUNK1 11"/>
    <property type="match status" value="1"/>
</dbReference>
<feature type="compositionally biased region" description="Polar residues" evidence="1">
    <location>
        <begin position="220"/>
        <end position="229"/>
    </location>
</feature>
<dbReference type="PANTHER" id="PTHR38248">
    <property type="entry name" value="FUNK1 6"/>
    <property type="match status" value="1"/>
</dbReference>
<dbReference type="AlphaFoldDB" id="A0A9P8LET2"/>
<accession>A0A9P8LET2</accession>
<gene>
    <name evidence="2" type="ORF">GP486_002515</name>
</gene>
<feature type="region of interest" description="Disordered" evidence="1">
    <location>
        <begin position="219"/>
        <end position="240"/>
    </location>
</feature>
<name>A0A9P8LET2_9PEZI</name>
<evidence type="ECO:0000313" key="2">
    <source>
        <dbReference type="EMBL" id="KAH0562893.1"/>
    </source>
</evidence>
<dbReference type="Proteomes" id="UP000750711">
    <property type="component" value="Unassembled WGS sequence"/>
</dbReference>
<evidence type="ECO:0000313" key="3">
    <source>
        <dbReference type="Proteomes" id="UP000750711"/>
    </source>
</evidence>
<reference evidence="2" key="1">
    <citation type="submission" date="2021-03" db="EMBL/GenBank/DDBJ databases">
        <title>Comparative genomics and phylogenomic investigation of the class Geoglossomycetes provide insights into ecological specialization and systematics.</title>
        <authorList>
            <person name="Melie T."/>
            <person name="Pirro S."/>
            <person name="Miller A.N."/>
            <person name="Quandt A."/>
        </authorList>
    </citation>
    <scope>NUCLEOTIDE SEQUENCE</scope>
    <source>
        <strain evidence="2">CAQ_001_2017</strain>
    </source>
</reference>
<dbReference type="EMBL" id="JAGHQM010000284">
    <property type="protein sequence ID" value="KAH0562893.1"/>
    <property type="molecule type" value="Genomic_DNA"/>
</dbReference>
<protein>
    <submittedName>
        <fullName evidence="2">Uncharacterized protein</fullName>
    </submittedName>
</protein>